<feature type="domain" description="CCHC-type" evidence="4">
    <location>
        <begin position="357"/>
        <end position="373"/>
    </location>
</feature>
<organism evidence="5 6">
    <name type="scientific">Perkinsus olseni</name>
    <name type="common">Perkinsus atlanticus</name>
    <dbReference type="NCBI Taxonomy" id="32597"/>
    <lineage>
        <taxon>Eukaryota</taxon>
        <taxon>Sar</taxon>
        <taxon>Alveolata</taxon>
        <taxon>Perkinsozoa</taxon>
        <taxon>Perkinsea</taxon>
        <taxon>Perkinsida</taxon>
        <taxon>Perkinsidae</taxon>
        <taxon>Perkinsus</taxon>
    </lineage>
</organism>
<feature type="coiled-coil region" evidence="2">
    <location>
        <begin position="1715"/>
        <end position="1763"/>
    </location>
</feature>
<dbReference type="InterPro" id="IPR043502">
    <property type="entry name" value="DNA/RNA_pol_sf"/>
</dbReference>
<dbReference type="InterPro" id="IPR036875">
    <property type="entry name" value="Znf_CCHC_sf"/>
</dbReference>
<dbReference type="GO" id="GO:0051603">
    <property type="term" value="P:proteolysis involved in protein catabolic process"/>
    <property type="evidence" value="ECO:0007669"/>
    <property type="project" value="TreeGrafter"/>
</dbReference>
<dbReference type="InterPro" id="IPR012337">
    <property type="entry name" value="RNaseH-like_sf"/>
</dbReference>
<dbReference type="Proteomes" id="UP000541610">
    <property type="component" value="Unassembled WGS sequence"/>
</dbReference>
<feature type="coiled-coil region" evidence="2">
    <location>
        <begin position="1807"/>
        <end position="1848"/>
    </location>
</feature>
<dbReference type="EMBL" id="JABANP010000196">
    <property type="protein sequence ID" value="KAF4687126.1"/>
    <property type="molecule type" value="Genomic_DNA"/>
</dbReference>
<reference evidence="5 6" key="1">
    <citation type="submission" date="2020-04" db="EMBL/GenBank/DDBJ databases">
        <title>Perkinsus olseni comparative genomics.</title>
        <authorList>
            <person name="Bogema D.R."/>
        </authorList>
    </citation>
    <scope>NUCLEOTIDE SEQUENCE [LARGE SCALE GENOMIC DNA]</scope>
    <source>
        <strain evidence="5">00978-12</strain>
    </source>
</reference>
<feature type="domain" description="CCHC-type" evidence="4">
    <location>
        <begin position="382"/>
        <end position="398"/>
    </location>
</feature>
<comment type="caution">
    <text evidence="5">The sequence shown here is derived from an EMBL/GenBank/DDBJ whole genome shotgun (WGS) entry which is preliminary data.</text>
</comment>
<dbReference type="PRINTS" id="PR00776">
    <property type="entry name" value="HEMOGLOBNASE"/>
</dbReference>
<dbReference type="FunFam" id="3.40.50.1460:FF:000020">
    <property type="entry name" value="Clan CD, family C13, asparaginyl endopeptidase-like cysteine peptidase"/>
    <property type="match status" value="1"/>
</dbReference>
<dbReference type="SUPFAM" id="SSF57756">
    <property type="entry name" value="Retrovirus zinc finger-like domains"/>
    <property type="match status" value="1"/>
</dbReference>
<dbReference type="Pfam" id="PF01650">
    <property type="entry name" value="Peptidase_C13"/>
    <property type="match status" value="1"/>
</dbReference>
<evidence type="ECO:0000256" key="1">
    <source>
        <dbReference type="ARBA" id="ARBA00009941"/>
    </source>
</evidence>
<dbReference type="SUPFAM" id="SSF53098">
    <property type="entry name" value="Ribonuclease H-like"/>
    <property type="match status" value="1"/>
</dbReference>
<dbReference type="GO" id="GO:0006624">
    <property type="term" value="P:vacuolar protein processing"/>
    <property type="evidence" value="ECO:0007669"/>
    <property type="project" value="TreeGrafter"/>
</dbReference>
<dbReference type="InterPro" id="IPR001878">
    <property type="entry name" value="Znf_CCHC"/>
</dbReference>
<evidence type="ECO:0000256" key="3">
    <source>
        <dbReference type="SAM" id="MobiDB-lite"/>
    </source>
</evidence>
<protein>
    <recommendedName>
        <fullName evidence="4">CCHC-type domain-containing protein</fullName>
    </recommendedName>
</protein>
<dbReference type="GO" id="GO:0008270">
    <property type="term" value="F:zinc ion binding"/>
    <property type="evidence" value="ECO:0007669"/>
    <property type="project" value="InterPro"/>
</dbReference>
<proteinExistence type="inferred from homology"/>
<name>A0A7J6NU87_PEROL</name>
<feature type="region of interest" description="Disordered" evidence="3">
    <location>
        <begin position="429"/>
        <end position="453"/>
    </location>
</feature>
<dbReference type="InterPro" id="IPR001096">
    <property type="entry name" value="Peptidase_C13"/>
</dbReference>
<evidence type="ECO:0000259" key="4">
    <source>
        <dbReference type="SMART" id="SM00343"/>
    </source>
</evidence>
<feature type="region of interest" description="Disordered" evidence="3">
    <location>
        <begin position="614"/>
        <end position="651"/>
    </location>
</feature>
<feature type="region of interest" description="Disordered" evidence="3">
    <location>
        <begin position="309"/>
        <end position="332"/>
    </location>
</feature>
<evidence type="ECO:0000256" key="2">
    <source>
        <dbReference type="SAM" id="Coils"/>
    </source>
</evidence>
<dbReference type="SUPFAM" id="SSF56672">
    <property type="entry name" value="DNA/RNA polymerases"/>
    <property type="match status" value="1"/>
</dbReference>
<keyword evidence="2" id="KW-0175">Coiled coil</keyword>
<dbReference type="GO" id="GO:0005773">
    <property type="term" value="C:vacuole"/>
    <property type="evidence" value="ECO:0007669"/>
    <property type="project" value="GOC"/>
</dbReference>
<dbReference type="Gene3D" id="3.40.50.1460">
    <property type="match status" value="1"/>
</dbReference>
<dbReference type="SMART" id="SM00343">
    <property type="entry name" value="ZnF_C2HC"/>
    <property type="match status" value="3"/>
</dbReference>
<dbReference type="Pfam" id="PF05380">
    <property type="entry name" value="Peptidase_A17"/>
    <property type="match status" value="1"/>
</dbReference>
<evidence type="ECO:0000313" key="6">
    <source>
        <dbReference type="Proteomes" id="UP000541610"/>
    </source>
</evidence>
<feature type="domain" description="CCHC-type" evidence="4">
    <location>
        <begin position="405"/>
        <end position="421"/>
    </location>
</feature>
<accession>A0A7J6NU87</accession>
<dbReference type="PANTHER" id="PTHR12000">
    <property type="entry name" value="HEMOGLOBINASE FAMILY MEMBER"/>
    <property type="match status" value="1"/>
</dbReference>
<dbReference type="GO" id="GO:0004197">
    <property type="term" value="F:cysteine-type endopeptidase activity"/>
    <property type="evidence" value="ECO:0007669"/>
    <property type="project" value="TreeGrafter"/>
</dbReference>
<evidence type="ECO:0000313" key="5">
    <source>
        <dbReference type="EMBL" id="KAF4687126.1"/>
    </source>
</evidence>
<comment type="similarity">
    <text evidence="1">Belongs to the peptidase C13 family.</text>
</comment>
<sequence>MRSGTDGVGDQLQGRQASIGCGEARGGLQSAIENTLSYLTSQVSALAERVDAMARVKEGVLKDGLWQGDATVVKAEHEIVPSRSRGSSNQRLIQEARKEARQELAAVKLGIYDGKATSPDSTSHASIRAHLSAFDRALDYCAIASGSPTCYFLLLYSLSESVRNRVDARLGPKNDYDIRGDIFAHFGGRYQALRSALLILYLDPSEASCLRRQWHDLRMTPEMSFREFVVKLDHLGGELALQGDILSDNDVWDKLTHCCRAPFDDSALTYRLEKMDLAVARSYIESRANLSDINSVVLSGRSASVSAVNGVSDETGDSPAVVSGESPPQGRADMSLAQVGKPTAPYIPDVRQLPKGTCGRCFQVGHLADSCTASSPASLASRCLVCGRGGHKVANCRLRGNRLLTCKRCNSRGHVSFICRNTMAAKTEPVADSSSLPPKPADASAIEARGGDEEHLDVDDEVPKWLMTVNSVDPIQGLPEDSSSRPLTVDVEFKSVLVCTPHKSVSIWLLVAADLSCEVILGMQALRSLALLLYLGNDEILLRAALSPETVKGVVSTVAAVETGVTESVQSDAFFELCSPNVASCDPLDCNVLNEVSCPSRSIRERVYDVDAAELGDEPSGDNSSEAVVASRRELSGNEPENDTENGIPVSPLVETEGTLDFDNRTLFRGLTPSQHFDVNGVSGIAFRYTYGVPWASSGLKNALASSCSLCQSFDKDRRLVQRLVRSGLLPDYSAVFERYESIGAIVRLQPGEYPLVASIIDHFPVLNPSSKSSPVRPVLNGLHYKGVIGSGQGQLDRSALARSKRGVLPALFTFRAFPYVGILDLECAFYMLENDPQCRYWFCLVWQSEVYRLRGPPMGSPHSPACLNDALKRLVTLAEHKLPGHIKAALLRIREGKGSAIDARDLLSYVFMKPYMDDIVMGSNSRVGLESGLEAFLRACVVRGFISQERKRQLGPPPPGKESHVLGLDWFSNDRLRAQKADLPLPPLEIVEVDGKTVSNVTCRDILAVINSHFDPLGSHSNILLAMRYTLRSEISKGLEWDDFVSVSTYREIERLMQSFIDAPTIPRLLAPSLEDLREVYLFADSSMFACGSVLLTVGLVFIRGRARLIPPVRASWSVVRKELTACDDVLELFTETLTLWRDTWLPPLITPTPILFTDSECNYFRLRRELRALRESCEEFESTVVDNSKLTSHKATLQLPAYERKVALALFRGGGEVRHISGEINAADPYSRGLPVRCPFEEDEALKIAIDVKKGHPTGEVLCAVPGEEAAVEEDDELIYEPDPQLVDSIRDSQKDDVFLKRLLDGDYACDRERRLYIVVDGEVRHAVTNALIVPSSRCREIIGLLHELFVHIGYYKIYLRTYRIFYCGSLKEYRRYERSCRVCIANRSHRTFHHQVGRSVLRSSRCWELLSCDFVGPFKSPYGNHTSADDAVMVMICIDSFSGFLVAKKCPDFANGISTLKALQPTFYGSGFPLTPPRCERAHGWYETLHKTFLQIVRALLLGDQSRTLKWFDVIDRAAWTINHVYRHSADSDIFPAELHFCYGRALPPNYDDRVMTPEAAKFVSTMTELPVPNHRDVEPFMLQFHNRHADCIQLNTAESIDRVLASRQVLAGAQLARRDFKKFAGGDYVVRYNFNRRGKLDTRWLVDQVCEIVAISGSVATLKVGTDWEGIPGSPTETLFSSTGFSVTRIPERVSCGVQTKRSSPTRFTLAESLREEVKRLTEDRYALVRRNDRYRGEVERLRERIAGLERRLKRSRSARRAEGEGTRREDLSVVVERPGEMGCGSLQSLDYHARELEYKAKLARLERALAAERSHSSSLRKQLEEARGEAEKLAEQVRKSHRIIESRSREKEVTHKAPSEVELQAYPINKDDIVIDTGHLVKTGGPFSTLSATLMLFLAQFKPSRLTLMNPLAALVGLILAALAYGGENSKPRHWAVLIAGSRGYDNYRHQAGLCHAYQILKRNGIPENQIITLSYNDVVNSWRNPYRGKLFNKPTGSAPGVDVYQGCKVDYPGRQVSKDNVKRVLTGDAGPFGRKVLNSTDNDYVFIYFVDHGGENHLELPREFLYKRELRSWLETMADKKMYKKLVFYVEACDSGSMFDGLEPIPNQYYVTASRPYENSYATYCGSHNPMSDMVGSRWMGTCLGDLFSVNWMEDEDAQGDGSETLQMQYEGVRNKTLSNVTQYGDTTWTREFTDEFMGNREGRKLALLGDRMLGSELAAEDVLRKFFPRQAKSGTGVEATEKERLHEVRKMSSIPSSMVPIHNAYMALVREEGKPCNYAGQLKAAKQLLEAVEARIRRLWDPRKLHNHD</sequence>
<gene>
    <name evidence="5" type="ORF">FOZ60_004276</name>
</gene>
<dbReference type="GO" id="GO:0003676">
    <property type="term" value="F:nucleic acid binding"/>
    <property type="evidence" value="ECO:0007669"/>
    <property type="project" value="InterPro"/>
</dbReference>
<dbReference type="PANTHER" id="PTHR12000:SF42">
    <property type="entry name" value="LEGUMAIN"/>
    <property type="match status" value="1"/>
</dbReference>
<dbReference type="InterPro" id="IPR008042">
    <property type="entry name" value="Retrotrans_Pao"/>
</dbReference>
<dbReference type="Gene3D" id="4.10.60.10">
    <property type="entry name" value="Zinc finger, CCHC-type"/>
    <property type="match status" value="1"/>
</dbReference>
<dbReference type="OrthoDB" id="192611at2759"/>